<reference evidence="5 6" key="1">
    <citation type="submission" date="2019-09" db="EMBL/GenBank/DDBJ databases">
        <authorList>
            <person name="Vacheron J."/>
            <person name="Dubost A."/>
            <person name="Prigent-Combaret C."/>
            <person name="Muller D."/>
        </authorList>
    </citation>
    <scope>NUCLEOTIDE SEQUENCE [LARGE SCALE GENOMIC DNA]</scope>
    <source>
        <strain evidence="5 6">JV497</strain>
    </source>
</reference>
<feature type="region of interest" description="Disordered" evidence="3">
    <location>
        <begin position="103"/>
        <end position="128"/>
    </location>
</feature>
<name>A0AB34C2Q0_9PSED</name>
<dbReference type="InterPro" id="IPR037873">
    <property type="entry name" value="BamE-like"/>
</dbReference>
<evidence type="ECO:0000259" key="4">
    <source>
        <dbReference type="Pfam" id="PF04355"/>
    </source>
</evidence>
<gene>
    <name evidence="5" type="primary">osmE</name>
    <name evidence="5" type="ORF">F2A38_16690</name>
</gene>
<dbReference type="Gene3D" id="3.30.1450.10">
    <property type="match status" value="1"/>
</dbReference>
<accession>A0AB34C2Q0</accession>
<evidence type="ECO:0000256" key="2">
    <source>
        <dbReference type="ARBA" id="ARBA00023136"/>
    </source>
</evidence>
<dbReference type="PROSITE" id="PS51257">
    <property type="entry name" value="PROKAR_LIPOPROTEIN"/>
    <property type="match status" value="1"/>
</dbReference>
<evidence type="ECO:0000256" key="1">
    <source>
        <dbReference type="ARBA" id="ARBA00022729"/>
    </source>
</evidence>
<dbReference type="AlphaFoldDB" id="A0AB34C2Q0"/>
<sequence length="128" mass="13348">MNKTLIVMTALLSAVAGCTSDAHVYRNQPLVAKVETGMTQEQVRQIGGEPVAVTPRTVELGTCFDYVLTQAGHKQPFNVSFDGNGKVDHKSFLTCAEWSHTQQKARAPGGGTGSTGGMGGMGGMGGGY</sequence>
<keyword evidence="5" id="KW-0449">Lipoprotein</keyword>
<feature type="domain" description="Outer membrane protein assembly factor BamE" evidence="4">
    <location>
        <begin position="25"/>
        <end position="89"/>
    </location>
</feature>
<comment type="caution">
    <text evidence="5">The sequence shown here is derived from an EMBL/GenBank/DDBJ whole genome shotgun (WGS) entry which is preliminary data.</text>
</comment>
<protein>
    <submittedName>
        <fullName evidence="5">Osmotically-inducible lipoprotein OsmE</fullName>
    </submittedName>
</protein>
<feature type="compositionally biased region" description="Gly residues" evidence="3">
    <location>
        <begin position="108"/>
        <end position="128"/>
    </location>
</feature>
<evidence type="ECO:0000313" key="5">
    <source>
        <dbReference type="EMBL" id="KAA5841131.1"/>
    </source>
</evidence>
<dbReference type="EMBL" id="VWPC01000014">
    <property type="protein sequence ID" value="KAA5841131.1"/>
    <property type="molecule type" value="Genomic_DNA"/>
</dbReference>
<dbReference type="GO" id="GO:0019867">
    <property type="term" value="C:outer membrane"/>
    <property type="evidence" value="ECO:0007669"/>
    <property type="project" value="InterPro"/>
</dbReference>
<evidence type="ECO:0000256" key="3">
    <source>
        <dbReference type="SAM" id="MobiDB-lite"/>
    </source>
</evidence>
<keyword evidence="2" id="KW-0472">Membrane</keyword>
<dbReference type="RefSeq" id="WP_150051753.1">
    <property type="nucleotide sequence ID" value="NZ_VWPC01000014.1"/>
</dbReference>
<dbReference type="Pfam" id="PF04355">
    <property type="entry name" value="BamE"/>
    <property type="match status" value="1"/>
</dbReference>
<dbReference type="Proteomes" id="UP000323924">
    <property type="component" value="Unassembled WGS sequence"/>
</dbReference>
<organism evidence="5 6">
    <name type="scientific">Pseudomonas chlororaphis</name>
    <dbReference type="NCBI Taxonomy" id="587753"/>
    <lineage>
        <taxon>Bacteria</taxon>
        <taxon>Pseudomonadati</taxon>
        <taxon>Pseudomonadota</taxon>
        <taxon>Gammaproteobacteria</taxon>
        <taxon>Pseudomonadales</taxon>
        <taxon>Pseudomonadaceae</taxon>
        <taxon>Pseudomonas</taxon>
    </lineage>
</organism>
<dbReference type="NCBIfam" id="NF008423">
    <property type="entry name" value="PRK11251.1"/>
    <property type="match status" value="1"/>
</dbReference>
<proteinExistence type="predicted"/>
<evidence type="ECO:0000313" key="6">
    <source>
        <dbReference type="Proteomes" id="UP000323924"/>
    </source>
</evidence>
<dbReference type="InterPro" id="IPR007450">
    <property type="entry name" value="BamE_dom"/>
</dbReference>
<keyword evidence="1" id="KW-0732">Signal</keyword>